<evidence type="ECO:0000256" key="4">
    <source>
        <dbReference type="ARBA" id="ARBA00022614"/>
    </source>
</evidence>
<evidence type="ECO:0000256" key="5">
    <source>
        <dbReference type="ARBA" id="ARBA00022692"/>
    </source>
</evidence>
<evidence type="ECO:0000256" key="11">
    <source>
        <dbReference type="ARBA" id="ARBA00037847"/>
    </source>
</evidence>
<evidence type="ECO:0000256" key="2">
    <source>
        <dbReference type="ARBA" id="ARBA00004479"/>
    </source>
</evidence>
<comment type="subcellular location">
    <subcellularLocation>
        <location evidence="1">Cell membrane</location>
    </subcellularLocation>
    <subcellularLocation>
        <location evidence="11">Endomembrane system</location>
        <topology evidence="11">Single-pass membrane protein</topology>
    </subcellularLocation>
    <subcellularLocation>
        <location evidence="2">Membrane</location>
        <topology evidence="2">Single-pass type I membrane protein</topology>
    </subcellularLocation>
</comment>
<dbReference type="InterPro" id="IPR055414">
    <property type="entry name" value="LRR_R13L4/SHOC2-like"/>
</dbReference>
<dbReference type="FunFam" id="3.80.10.10:FF:000383">
    <property type="entry name" value="Leucine-rich repeat receptor protein kinase EMS1"/>
    <property type="match status" value="1"/>
</dbReference>
<evidence type="ECO:0000256" key="10">
    <source>
        <dbReference type="ARBA" id="ARBA00023180"/>
    </source>
</evidence>
<name>A0A382KJR9_9ZZZZ</name>
<dbReference type="PANTHER" id="PTHR27004:SF462">
    <property type="entry name" value="LRR RECEPTOR-LIKE KINASE"/>
    <property type="match status" value="1"/>
</dbReference>
<dbReference type="InterPro" id="IPR032675">
    <property type="entry name" value="LRR_dom_sf"/>
</dbReference>
<keyword evidence="4" id="KW-0433">Leucine-rich repeat</keyword>
<feature type="non-terminal residue" evidence="13">
    <location>
        <position position="184"/>
    </location>
</feature>
<evidence type="ECO:0000256" key="8">
    <source>
        <dbReference type="ARBA" id="ARBA00023136"/>
    </source>
</evidence>
<gene>
    <name evidence="13" type="ORF">METZ01_LOCUS276446</name>
</gene>
<evidence type="ECO:0000313" key="13">
    <source>
        <dbReference type="EMBL" id="SVC23592.1"/>
    </source>
</evidence>
<evidence type="ECO:0000256" key="6">
    <source>
        <dbReference type="ARBA" id="ARBA00022737"/>
    </source>
</evidence>
<sequence length="184" mass="20742">MKQLFQLFCFTVCTGAFLHSCDTGFLEIEKDCYFQKDIQFLQALINNSQYKKKSPSSDLNPIKLGWQIWENGRLVEFCSSPSTNTECRMEYVLSGLIPSEIGNLTQLRKLSLESNKYIGVIPQEIGALKNITDLTLSSNQLGGNIPSEIGELESLEHLALNSNTLAGYLPPEIENLKNLKWVYL</sequence>
<keyword evidence="5" id="KW-0812">Transmembrane</keyword>
<dbReference type="PANTHER" id="PTHR27004">
    <property type="entry name" value="RECEPTOR-LIKE PROTEIN 12 ISOFORM X1"/>
    <property type="match status" value="1"/>
</dbReference>
<keyword evidence="3" id="KW-1003">Cell membrane</keyword>
<dbReference type="AlphaFoldDB" id="A0A382KJR9"/>
<accession>A0A382KJR9</accession>
<keyword evidence="9" id="KW-0675">Receptor</keyword>
<dbReference type="SUPFAM" id="SSF52058">
    <property type="entry name" value="L domain-like"/>
    <property type="match status" value="1"/>
</dbReference>
<organism evidence="13">
    <name type="scientific">marine metagenome</name>
    <dbReference type="NCBI Taxonomy" id="408172"/>
    <lineage>
        <taxon>unclassified sequences</taxon>
        <taxon>metagenomes</taxon>
        <taxon>ecological metagenomes</taxon>
    </lineage>
</organism>
<evidence type="ECO:0000256" key="7">
    <source>
        <dbReference type="ARBA" id="ARBA00022989"/>
    </source>
</evidence>
<protein>
    <recommendedName>
        <fullName evidence="12">Disease resistance R13L4/SHOC-2-like LRR domain-containing protein</fullName>
    </recommendedName>
</protein>
<keyword evidence="7" id="KW-1133">Transmembrane helix</keyword>
<evidence type="ECO:0000259" key="12">
    <source>
        <dbReference type="Pfam" id="PF23598"/>
    </source>
</evidence>
<dbReference type="GO" id="GO:0005886">
    <property type="term" value="C:plasma membrane"/>
    <property type="evidence" value="ECO:0007669"/>
    <property type="project" value="UniProtKB-SubCell"/>
</dbReference>
<dbReference type="GO" id="GO:0012505">
    <property type="term" value="C:endomembrane system"/>
    <property type="evidence" value="ECO:0007669"/>
    <property type="project" value="UniProtKB-SubCell"/>
</dbReference>
<keyword evidence="8" id="KW-0472">Membrane</keyword>
<evidence type="ECO:0000256" key="3">
    <source>
        <dbReference type="ARBA" id="ARBA00022475"/>
    </source>
</evidence>
<reference evidence="13" key="1">
    <citation type="submission" date="2018-05" db="EMBL/GenBank/DDBJ databases">
        <authorList>
            <person name="Lanie J.A."/>
            <person name="Ng W.-L."/>
            <person name="Kazmierczak K.M."/>
            <person name="Andrzejewski T.M."/>
            <person name="Davidsen T.M."/>
            <person name="Wayne K.J."/>
            <person name="Tettelin H."/>
            <person name="Glass J.I."/>
            <person name="Rusch D."/>
            <person name="Podicherti R."/>
            <person name="Tsui H.-C.T."/>
            <person name="Winkler M.E."/>
        </authorList>
    </citation>
    <scope>NUCLEOTIDE SEQUENCE</scope>
</reference>
<dbReference type="Gene3D" id="3.80.10.10">
    <property type="entry name" value="Ribonuclease Inhibitor"/>
    <property type="match status" value="1"/>
</dbReference>
<keyword evidence="10" id="KW-0325">Glycoprotein</keyword>
<dbReference type="Pfam" id="PF23598">
    <property type="entry name" value="LRR_14"/>
    <property type="match status" value="1"/>
</dbReference>
<dbReference type="EMBL" id="UINC01080551">
    <property type="protein sequence ID" value="SVC23592.1"/>
    <property type="molecule type" value="Genomic_DNA"/>
</dbReference>
<proteinExistence type="predicted"/>
<evidence type="ECO:0000256" key="9">
    <source>
        <dbReference type="ARBA" id="ARBA00023170"/>
    </source>
</evidence>
<feature type="domain" description="Disease resistance R13L4/SHOC-2-like LRR" evidence="12">
    <location>
        <begin position="99"/>
        <end position="180"/>
    </location>
</feature>
<evidence type="ECO:0000256" key="1">
    <source>
        <dbReference type="ARBA" id="ARBA00004236"/>
    </source>
</evidence>
<keyword evidence="6" id="KW-0677">Repeat</keyword>